<sequence>MNTTDEPAAGEPTLSVIIPVYNDLDGIRLTLESVTGQTYPTDEYEVLAVDNGSTDSTRDIIETYCERYPDLVTLLVEDEIQGSYAARNEGIRNARGSIIAFIDADMTVRADWLESLVASHREHGWDYAGCEMAMYTEHETWTARYDTFLRGFPVERYLHERNFVQTGCLTTTKEVFDAVGLFDARIASHGDEEFGKRVHEAGFNQHFESSITMYHPAREALRPWLKKQFRIGRGAVELQRYHPENAESAHPLHPRQFLPLQPRDFYARLTDATDPTPRETGIFYALDYASKLARAAGSLYEQYCTTPHESTN</sequence>
<dbReference type="Pfam" id="PF00535">
    <property type="entry name" value="Glycos_transf_2"/>
    <property type="match status" value="1"/>
</dbReference>
<dbReference type="eggNOG" id="arCOG01385">
    <property type="taxonomic scope" value="Archaea"/>
</dbReference>
<protein>
    <submittedName>
        <fullName evidence="2">Glycosyltransferase, type 2</fullName>
    </submittedName>
</protein>
<dbReference type="Gene3D" id="3.90.550.10">
    <property type="entry name" value="Spore Coat Polysaccharide Biosynthesis Protein SpsA, Chain A"/>
    <property type="match status" value="1"/>
</dbReference>
<dbReference type="PANTHER" id="PTHR43685">
    <property type="entry name" value="GLYCOSYLTRANSFERASE"/>
    <property type="match status" value="1"/>
</dbReference>
<dbReference type="InterPro" id="IPR001173">
    <property type="entry name" value="Glyco_trans_2-like"/>
</dbReference>
<dbReference type="GO" id="GO:0016740">
    <property type="term" value="F:transferase activity"/>
    <property type="evidence" value="ECO:0007669"/>
    <property type="project" value="UniProtKB-KW"/>
</dbReference>
<keyword evidence="3" id="KW-1185">Reference proteome</keyword>
<keyword evidence="2" id="KW-0808">Transferase</keyword>
<name>M0M2M4_HALMO</name>
<dbReference type="STRING" id="931277.C448_14540"/>
<evidence type="ECO:0000313" key="2">
    <source>
        <dbReference type="EMBL" id="EMA39643.1"/>
    </source>
</evidence>
<organism evidence="2 3">
    <name type="scientific">Halococcus morrhuae DSM 1307</name>
    <dbReference type="NCBI Taxonomy" id="931277"/>
    <lineage>
        <taxon>Archaea</taxon>
        <taxon>Methanobacteriati</taxon>
        <taxon>Methanobacteriota</taxon>
        <taxon>Stenosarchaea group</taxon>
        <taxon>Halobacteria</taxon>
        <taxon>Halobacteriales</taxon>
        <taxon>Halococcaceae</taxon>
        <taxon>Halococcus</taxon>
    </lineage>
</organism>
<dbReference type="PATRIC" id="fig|931277.6.peg.2853"/>
<dbReference type="EMBL" id="AOMC01000158">
    <property type="protein sequence ID" value="EMA39643.1"/>
    <property type="molecule type" value="Genomic_DNA"/>
</dbReference>
<feature type="domain" description="Glycosyltransferase 2-like" evidence="1">
    <location>
        <begin position="15"/>
        <end position="155"/>
    </location>
</feature>
<dbReference type="PANTHER" id="PTHR43685:SF2">
    <property type="entry name" value="GLYCOSYLTRANSFERASE 2-LIKE DOMAIN-CONTAINING PROTEIN"/>
    <property type="match status" value="1"/>
</dbReference>
<dbReference type="OrthoDB" id="46222at2157"/>
<evidence type="ECO:0000259" key="1">
    <source>
        <dbReference type="Pfam" id="PF00535"/>
    </source>
</evidence>
<dbReference type="InterPro" id="IPR029044">
    <property type="entry name" value="Nucleotide-diphossugar_trans"/>
</dbReference>
<dbReference type="SUPFAM" id="SSF53448">
    <property type="entry name" value="Nucleotide-diphospho-sugar transferases"/>
    <property type="match status" value="1"/>
</dbReference>
<reference evidence="2 3" key="1">
    <citation type="journal article" date="2014" name="PLoS Genet.">
        <title>Phylogenetically driven sequencing of extremely halophilic archaea reveals strategies for static and dynamic osmo-response.</title>
        <authorList>
            <person name="Becker E.A."/>
            <person name="Seitzer P.M."/>
            <person name="Tritt A."/>
            <person name="Larsen D."/>
            <person name="Krusor M."/>
            <person name="Yao A.I."/>
            <person name="Wu D."/>
            <person name="Madern D."/>
            <person name="Eisen J.A."/>
            <person name="Darling A.E."/>
            <person name="Facciotti M.T."/>
        </authorList>
    </citation>
    <scope>NUCLEOTIDE SEQUENCE [LARGE SCALE GENOMIC DNA]</scope>
    <source>
        <strain evidence="2 3">DSM 1307</strain>
    </source>
</reference>
<comment type="caution">
    <text evidence="2">The sequence shown here is derived from an EMBL/GenBank/DDBJ whole genome shotgun (WGS) entry which is preliminary data.</text>
</comment>
<accession>M0M2M4</accession>
<dbReference type="Proteomes" id="UP000011568">
    <property type="component" value="Unassembled WGS sequence"/>
</dbReference>
<dbReference type="RefSeq" id="WP_004055824.1">
    <property type="nucleotide sequence ID" value="NZ_AOMC01000158.1"/>
</dbReference>
<proteinExistence type="predicted"/>
<dbReference type="AlphaFoldDB" id="M0M2M4"/>
<evidence type="ECO:0000313" key="3">
    <source>
        <dbReference type="Proteomes" id="UP000011568"/>
    </source>
</evidence>
<gene>
    <name evidence="2" type="ORF">C448_14540</name>
</gene>
<dbReference type="InterPro" id="IPR050834">
    <property type="entry name" value="Glycosyltransf_2"/>
</dbReference>